<keyword evidence="3 9" id="KW-1003">Cell membrane</keyword>
<dbReference type="SUPFAM" id="SSF56317">
    <property type="entry name" value="Carbon-nitrogen hydrolase"/>
    <property type="match status" value="1"/>
</dbReference>
<comment type="catalytic activity">
    <reaction evidence="9">
        <text>N-terminal S-1,2-diacyl-sn-glyceryl-L-cysteinyl-[lipoprotein] + a glycerophospholipid = N-acyl-S-1,2-diacyl-sn-glyceryl-L-cysteinyl-[lipoprotein] + a 2-acyl-sn-glycero-3-phospholipid + H(+)</text>
        <dbReference type="Rhea" id="RHEA:48228"/>
        <dbReference type="Rhea" id="RHEA-COMP:14681"/>
        <dbReference type="Rhea" id="RHEA-COMP:14684"/>
        <dbReference type="ChEBI" id="CHEBI:15378"/>
        <dbReference type="ChEBI" id="CHEBI:136912"/>
        <dbReference type="ChEBI" id="CHEBI:140656"/>
        <dbReference type="ChEBI" id="CHEBI:140657"/>
        <dbReference type="ChEBI" id="CHEBI:140660"/>
        <dbReference type="EC" id="2.3.1.269"/>
    </reaction>
</comment>
<dbReference type="Pfam" id="PF20154">
    <property type="entry name" value="LNT_N"/>
    <property type="match status" value="1"/>
</dbReference>
<comment type="pathway">
    <text evidence="9">Protein modification; lipoprotein biosynthesis (N-acyl transfer).</text>
</comment>
<dbReference type="CDD" id="cd07571">
    <property type="entry name" value="ALP_N-acyl_transferase"/>
    <property type="match status" value="1"/>
</dbReference>
<gene>
    <name evidence="9" type="primary">lnt</name>
    <name evidence="11" type="ORF">A2151_03620</name>
</gene>
<dbReference type="Gene3D" id="3.60.110.10">
    <property type="entry name" value="Carbon-nitrogen hydrolase"/>
    <property type="match status" value="1"/>
</dbReference>
<dbReference type="InterPro" id="IPR036526">
    <property type="entry name" value="C-N_Hydrolase_sf"/>
</dbReference>
<evidence type="ECO:0000256" key="4">
    <source>
        <dbReference type="ARBA" id="ARBA00022679"/>
    </source>
</evidence>
<keyword evidence="7 9" id="KW-0472">Membrane</keyword>
<evidence type="ECO:0000256" key="6">
    <source>
        <dbReference type="ARBA" id="ARBA00022989"/>
    </source>
</evidence>
<sequence length="500" mass="54443">MGSLAARLTGPRADAAAGAAGAALPFAFAPLGWFALAVLAPAALFALWLKATPARAAWRGFLFGLGMFGLGVSWVYRSMHDYGNMPASLAALATALFVAGLALFPALLGYLQARFFDRARLRHVVVVLPALWVLFEWWRGWFLTGFPWLNLGYSQSDSWLSGYASWLGVYGVSFATALSAGLIVAAVRTPARPRLVCIAAVAALWVAGFAAGKIQWAQPDGAALRVALVQGDVPILAKWNPLERGAILDRYRRLSLEAPAADLTVWPESAIPTYLHRVDPAYLEELRRIARERHTDFLIGVIERDAVDQHKYYNSAIVLGAAEGAYRKRHLVPFGEYVPLKPVFTWLMGSLEIPMSDLSPWPGEQPPLEAAGRRLGISICYEDAFGEEAIRTLPDASILVNLSEDAWFGDSIAAHQRLQMARLRALETARPMLRAANTGPSAIIDHHGAVTARSPQFQTLVLAGEVQPMQGATPYVRLGNIPAVLAVLAGVVFGFWRRRV</sequence>
<comment type="function">
    <text evidence="9">Catalyzes the phospholipid dependent N-acylation of the N-terminal cysteine of apolipoprotein, the last step in lipoprotein maturation.</text>
</comment>
<dbReference type="PROSITE" id="PS50263">
    <property type="entry name" value="CN_HYDROLASE"/>
    <property type="match status" value="1"/>
</dbReference>
<evidence type="ECO:0000256" key="1">
    <source>
        <dbReference type="ARBA" id="ARBA00004651"/>
    </source>
</evidence>
<evidence type="ECO:0000259" key="10">
    <source>
        <dbReference type="PROSITE" id="PS50263"/>
    </source>
</evidence>
<comment type="caution">
    <text evidence="11">The sequence shown here is derived from an EMBL/GenBank/DDBJ whole genome shotgun (WGS) entry which is preliminary data.</text>
</comment>
<proteinExistence type="inferred from homology"/>
<evidence type="ECO:0000256" key="7">
    <source>
        <dbReference type="ARBA" id="ARBA00023136"/>
    </source>
</evidence>
<evidence type="ECO:0000313" key="12">
    <source>
        <dbReference type="Proteomes" id="UP000178885"/>
    </source>
</evidence>
<keyword evidence="6 9" id="KW-1133">Transmembrane helix</keyword>
<evidence type="ECO:0000313" key="11">
    <source>
        <dbReference type="EMBL" id="OGI47262.1"/>
    </source>
</evidence>
<dbReference type="GO" id="GO:0005886">
    <property type="term" value="C:plasma membrane"/>
    <property type="evidence" value="ECO:0007669"/>
    <property type="project" value="UniProtKB-SubCell"/>
</dbReference>
<evidence type="ECO:0000256" key="2">
    <source>
        <dbReference type="ARBA" id="ARBA00010065"/>
    </source>
</evidence>
<keyword evidence="8 9" id="KW-0012">Acyltransferase</keyword>
<comment type="similarity">
    <text evidence="2 9">Belongs to the CN hydrolase family. Apolipoprotein N-acyltransferase subfamily.</text>
</comment>
<dbReference type="STRING" id="1817760.A2151_03620"/>
<dbReference type="HAMAP" id="MF_01148">
    <property type="entry name" value="Lnt"/>
    <property type="match status" value="1"/>
</dbReference>
<feature type="transmembrane region" description="Helical" evidence="9">
    <location>
        <begin position="31"/>
        <end position="49"/>
    </location>
</feature>
<dbReference type="InterPro" id="IPR003010">
    <property type="entry name" value="C-N_Hydrolase"/>
</dbReference>
<evidence type="ECO:0000256" key="9">
    <source>
        <dbReference type="HAMAP-Rule" id="MF_01148"/>
    </source>
</evidence>
<feature type="transmembrane region" description="Helical" evidence="9">
    <location>
        <begin position="56"/>
        <end position="76"/>
    </location>
</feature>
<evidence type="ECO:0000256" key="8">
    <source>
        <dbReference type="ARBA" id="ARBA00023315"/>
    </source>
</evidence>
<keyword evidence="11" id="KW-0449">Lipoprotein</keyword>
<dbReference type="NCBIfam" id="TIGR00546">
    <property type="entry name" value="lnt"/>
    <property type="match status" value="1"/>
</dbReference>
<feature type="transmembrane region" description="Helical" evidence="9">
    <location>
        <begin position="123"/>
        <end position="143"/>
    </location>
</feature>
<reference evidence="11 12" key="1">
    <citation type="journal article" date="2016" name="Nat. Commun.">
        <title>Thousands of microbial genomes shed light on interconnected biogeochemical processes in an aquifer system.</title>
        <authorList>
            <person name="Anantharaman K."/>
            <person name="Brown C.T."/>
            <person name="Hug L.A."/>
            <person name="Sharon I."/>
            <person name="Castelle C.J."/>
            <person name="Probst A.J."/>
            <person name="Thomas B.C."/>
            <person name="Singh A."/>
            <person name="Wilkins M.J."/>
            <person name="Karaoz U."/>
            <person name="Brodie E.L."/>
            <person name="Williams K.H."/>
            <person name="Hubbard S.S."/>
            <person name="Banfield J.F."/>
        </authorList>
    </citation>
    <scope>NUCLEOTIDE SEQUENCE [LARGE SCALE GENOMIC DNA]</scope>
</reference>
<organism evidence="11 12">
    <name type="scientific">Candidatus Muproteobacteria bacterium RBG_16_65_34</name>
    <dbReference type="NCBI Taxonomy" id="1817760"/>
    <lineage>
        <taxon>Bacteria</taxon>
        <taxon>Pseudomonadati</taxon>
        <taxon>Pseudomonadota</taxon>
        <taxon>Candidatus Muproteobacteria</taxon>
    </lineage>
</organism>
<dbReference type="InterPro" id="IPR045378">
    <property type="entry name" value="LNT_N"/>
</dbReference>
<feature type="transmembrane region" description="Helical" evidence="9">
    <location>
        <begin position="163"/>
        <end position="187"/>
    </location>
</feature>
<feature type="transmembrane region" description="Helical" evidence="9">
    <location>
        <begin position="88"/>
        <end position="111"/>
    </location>
</feature>
<name>A0A1F6TQ76_9PROT</name>
<dbReference type="Pfam" id="PF00795">
    <property type="entry name" value="CN_hydrolase"/>
    <property type="match status" value="1"/>
</dbReference>
<dbReference type="UniPathway" id="UPA00666"/>
<evidence type="ECO:0000256" key="3">
    <source>
        <dbReference type="ARBA" id="ARBA00022475"/>
    </source>
</evidence>
<dbReference type="GO" id="GO:0016410">
    <property type="term" value="F:N-acyltransferase activity"/>
    <property type="evidence" value="ECO:0007669"/>
    <property type="project" value="UniProtKB-UniRule"/>
</dbReference>
<accession>A0A1F6TQ76</accession>
<dbReference type="PANTHER" id="PTHR38686:SF1">
    <property type="entry name" value="APOLIPOPROTEIN N-ACYLTRANSFERASE"/>
    <property type="match status" value="1"/>
</dbReference>
<protein>
    <recommendedName>
        <fullName evidence="9">Apolipoprotein N-acyltransferase</fullName>
        <shortName evidence="9">ALP N-acyltransferase</shortName>
        <ecNumber evidence="9">2.3.1.269</ecNumber>
    </recommendedName>
</protein>
<dbReference type="AlphaFoldDB" id="A0A1F6TQ76"/>
<comment type="subcellular location">
    <subcellularLocation>
        <location evidence="1 9">Cell membrane</location>
        <topology evidence="1 9">Multi-pass membrane protein</topology>
    </subcellularLocation>
</comment>
<feature type="transmembrane region" description="Helical" evidence="9">
    <location>
        <begin position="194"/>
        <end position="212"/>
    </location>
</feature>
<dbReference type="PANTHER" id="PTHR38686">
    <property type="entry name" value="APOLIPOPROTEIN N-ACYLTRANSFERASE"/>
    <property type="match status" value="1"/>
</dbReference>
<dbReference type="Proteomes" id="UP000178885">
    <property type="component" value="Unassembled WGS sequence"/>
</dbReference>
<keyword evidence="4 9" id="KW-0808">Transferase</keyword>
<feature type="transmembrane region" description="Helical" evidence="9">
    <location>
        <begin position="475"/>
        <end position="496"/>
    </location>
</feature>
<feature type="domain" description="CN hydrolase" evidence="10">
    <location>
        <begin position="229"/>
        <end position="468"/>
    </location>
</feature>
<dbReference type="EMBL" id="MFSU01000061">
    <property type="protein sequence ID" value="OGI47262.1"/>
    <property type="molecule type" value="Genomic_DNA"/>
</dbReference>
<keyword evidence="5 9" id="KW-0812">Transmembrane</keyword>
<dbReference type="GO" id="GO:0042158">
    <property type="term" value="P:lipoprotein biosynthetic process"/>
    <property type="evidence" value="ECO:0007669"/>
    <property type="project" value="UniProtKB-UniRule"/>
</dbReference>
<dbReference type="EC" id="2.3.1.269" evidence="9"/>
<dbReference type="InterPro" id="IPR004563">
    <property type="entry name" value="Apolipo_AcylTrfase"/>
</dbReference>
<evidence type="ECO:0000256" key="5">
    <source>
        <dbReference type="ARBA" id="ARBA00022692"/>
    </source>
</evidence>